<gene>
    <name evidence="1" type="ORF">Daus18300_011265</name>
</gene>
<organism evidence="1 2">
    <name type="scientific">Diaporthe australafricana</name>
    <dbReference type="NCBI Taxonomy" id="127596"/>
    <lineage>
        <taxon>Eukaryota</taxon>
        <taxon>Fungi</taxon>
        <taxon>Dikarya</taxon>
        <taxon>Ascomycota</taxon>
        <taxon>Pezizomycotina</taxon>
        <taxon>Sordariomycetes</taxon>
        <taxon>Sordariomycetidae</taxon>
        <taxon>Diaporthales</taxon>
        <taxon>Diaporthaceae</taxon>
        <taxon>Diaporthe</taxon>
    </lineage>
</organism>
<comment type="caution">
    <text evidence="1">The sequence shown here is derived from an EMBL/GenBank/DDBJ whole genome shotgun (WGS) entry which is preliminary data.</text>
</comment>
<accession>A0ABR3W7G8</accession>
<dbReference type="InterPro" id="IPR036397">
    <property type="entry name" value="RNaseH_sf"/>
</dbReference>
<dbReference type="Gene3D" id="3.30.420.10">
    <property type="entry name" value="Ribonuclease H-like superfamily/Ribonuclease H"/>
    <property type="match status" value="1"/>
</dbReference>
<evidence type="ECO:0000313" key="2">
    <source>
        <dbReference type="Proteomes" id="UP001583177"/>
    </source>
</evidence>
<proteinExistence type="predicted"/>
<keyword evidence="2" id="KW-1185">Reference proteome</keyword>
<sequence>MESTTDAEVVDTWIEVFLVLADFSVASTTTWARRSSALLSTSASLDTSTRECGGSKLEFRRQEKISGLKPMLKWHLNLWKTEGKNTQSPENLLIYRDGMSEGAPCAVASDGLGVWYDNQQDGCKVRLGHRHDMDGGWYVTKELGATQELCTTSTRYMEGYSYSRFRTGAKMVWDKGCDDRRQQTFPRRLSRSHPDRSTMDMFSHVRSERDRPIQRPFGVPGACMCRHQAGPHVEQATMMRQQRAPK</sequence>
<name>A0ABR3W7G8_9PEZI</name>
<dbReference type="EMBL" id="JAWRVE010000134">
    <property type="protein sequence ID" value="KAL1854945.1"/>
    <property type="molecule type" value="Genomic_DNA"/>
</dbReference>
<dbReference type="Proteomes" id="UP001583177">
    <property type="component" value="Unassembled WGS sequence"/>
</dbReference>
<reference evidence="1 2" key="1">
    <citation type="journal article" date="2024" name="IMA Fungus">
        <title>IMA Genome - F19 : A genome assembly and annotation guide to empower mycologists, including annotated draft genome sequences of Ceratocystis pirilliformis, Diaporthe australafricana, Fusarium ophioides, Paecilomyces lecythidis, and Sporothrix stenoceras.</title>
        <authorList>
            <person name="Aylward J."/>
            <person name="Wilson A.M."/>
            <person name="Visagie C.M."/>
            <person name="Spraker J."/>
            <person name="Barnes I."/>
            <person name="Buitendag C."/>
            <person name="Ceriani C."/>
            <person name="Del Mar Angel L."/>
            <person name="du Plessis D."/>
            <person name="Fuchs T."/>
            <person name="Gasser K."/>
            <person name="Kramer D."/>
            <person name="Li W."/>
            <person name="Munsamy K."/>
            <person name="Piso A."/>
            <person name="Price J.L."/>
            <person name="Sonnekus B."/>
            <person name="Thomas C."/>
            <person name="van der Nest A."/>
            <person name="van Dijk A."/>
            <person name="van Heerden A."/>
            <person name="van Vuuren N."/>
            <person name="Yilmaz N."/>
            <person name="Duong T.A."/>
            <person name="van der Merwe N.A."/>
            <person name="Wingfield M.J."/>
            <person name="Wingfield B.D."/>
        </authorList>
    </citation>
    <scope>NUCLEOTIDE SEQUENCE [LARGE SCALE GENOMIC DNA]</scope>
    <source>
        <strain evidence="1 2">CMW 18300</strain>
    </source>
</reference>
<evidence type="ECO:0000313" key="1">
    <source>
        <dbReference type="EMBL" id="KAL1854945.1"/>
    </source>
</evidence>
<protein>
    <submittedName>
        <fullName evidence="1">Uncharacterized protein</fullName>
    </submittedName>
</protein>